<feature type="domain" description="Calcineurin-like phosphoesterase" evidence="2">
    <location>
        <begin position="1"/>
        <end position="196"/>
    </location>
</feature>
<name>A0A9X1B3F6_9GAMM</name>
<dbReference type="Pfam" id="PF00149">
    <property type="entry name" value="Metallophos"/>
    <property type="match status" value="1"/>
</dbReference>
<keyword evidence="4" id="KW-1185">Reference proteome</keyword>
<dbReference type="EMBL" id="NRRY01000003">
    <property type="protein sequence ID" value="MBK1617537.1"/>
    <property type="molecule type" value="Genomic_DNA"/>
</dbReference>
<dbReference type="PANTHER" id="PTHR30337">
    <property type="entry name" value="COMPONENT OF ATP-DEPENDENT DSDNA EXONUCLEASE"/>
    <property type="match status" value="1"/>
</dbReference>
<dbReference type="PANTHER" id="PTHR30337:SF7">
    <property type="entry name" value="PHOSPHOESTERASE"/>
    <property type="match status" value="1"/>
</dbReference>
<dbReference type="GO" id="GO:0004527">
    <property type="term" value="F:exonuclease activity"/>
    <property type="evidence" value="ECO:0007669"/>
    <property type="project" value="UniProtKB-KW"/>
</dbReference>
<dbReference type="CDD" id="cd00840">
    <property type="entry name" value="MPP_Mre11_N"/>
    <property type="match status" value="1"/>
</dbReference>
<evidence type="ECO:0000313" key="4">
    <source>
        <dbReference type="Proteomes" id="UP001138768"/>
    </source>
</evidence>
<accession>A0A9X1B3F6</accession>
<evidence type="ECO:0000313" key="3">
    <source>
        <dbReference type="EMBL" id="MBK1617537.1"/>
    </source>
</evidence>
<gene>
    <name evidence="3" type="ORF">CKO42_03530</name>
</gene>
<dbReference type="Gene3D" id="3.60.21.10">
    <property type="match status" value="1"/>
</dbReference>
<dbReference type="InterPro" id="IPR041796">
    <property type="entry name" value="Mre11_N"/>
</dbReference>
<organism evidence="3 4">
    <name type="scientific">Lamprobacter modestohalophilus</name>
    <dbReference type="NCBI Taxonomy" id="1064514"/>
    <lineage>
        <taxon>Bacteria</taxon>
        <taxon>Pseudomonadati</taxon>
        <taxon>Pseudomonadota</taxon>
        <taxon>Gammaproteobacteria</taxon>
        <taxon>Chromatiales</taxon>
        <taxon>Chromatiaceae</taxon>
        <taxon>Lamprobacter</taxon>
    </lineage>
</organism>
<dbReference type="Proteomes" id="UP001138768">
    <property type="component" value="Unassembled WGS sequence"/>
</dbReference>
<keyword evidence="1" id="KW-0378">Hydrolase</keyword>
<evidence type="ECO:0000259" key="2">
    <source>
        <dbReference type="Pfam" id="PF00149"/>
    </source>
</evidence>
<dbReference type="InterPro" id="IPR050535">
    <property type="entry name" value="DNA_Repair-Maintenance_Comp"/>
</dbReference>
<proteinExistence type="predicted"/>
<keyword evidence="3" id="KW-0540">Nuclease</keyword>
<dbReference type="SUPFAM" id="SSF56300">
    <property type="entry name" value="Metallo-dependent phosphatases"/>
    <property type="match status" value="1"/>
</dbReference>
<dbReference type="InterPro" id="IPR029052">
    <property type="entry name" value="Metallo-depent_PP-like"/>
</dbReference>
<evidence type="ECO:0000256" key="1">
    <source>
        <dbReference type="ARBA" id="ARBA00022801"/>
    </source>
</evidence>
<dbReference type="RefSeq" id="WP_200238928.1">
    <property type="nucleotide sequence ID" value="NZ_NRRY01000003.1"/>
</dbReference>
<dbReference type="PIRSF" id="PIRSF033091">
    <property type="entry name" value="Pesterase_YhaO"/>
    <property type="match status" value="1"/>
</dbReference>
<protein>
    <submittedName>
        <fullName evidence="3">DNA repair exonuclease</fullName>
    </submittedName>
</protein>
<keyword evidence="3" id="KW-0269">Exonuclease</keyword>
<dbReference type="InterPro" id="IPR004843">
    <property type="entry name" value="Calcineurin-like_PHP"/>
</dbReference>
<dbReference type="InterPro" id="IPR014576">
    <property type="entry name" value="Pesterase_YhaO"/>
</dbReference>
<sequence>MKFIHSADVHLDSPLRGLERYEGAPVDEIRGASRRAFQNLIQFAIDEEVAFVLLAGDLFDGDWRDYNTGLFFIRQIARLHDAGIRAFFAAGNHDAASQMTKTLRPPPNLHLFATRAAESVLLEDLGVLIHGQGFASRAVTEDLSAGYPLADPALFNIGLLHTALDGRSGHETYAPCTLDGLRSRGYQYWALGHVHRREVVAEDPWVVFPGNLQGRHARETGAKGCSLVRVEAGQVASVEHRALDVVRWSLCELDVSEAQTLDEVYDLVMPALADALHAAEGRLVAARVRLHGACCIHRRLRAERERVTNECRSLAQTIGSGAIWIERLLLETRPSVSEASALARDDAFSGLLRSIRDLDLDSDRLAMLAADFADLSTKLPVDLRSGPDPIDPSEPEQIRARLEDAKALLLERLLREGHHR</sequence>
<dbReference type="AlphaFoldDB" id="A0A9X1B3F6"/>
<reference evidence="3 4" key="1">
    <citation type="journal article" date="2020" name="Microorganisms">
        <title>Osmotic Adaptation and Compatible Solute Biosynthesis of Phototrophic Bacteria as Revealed from Genome Analyses.</title>
        <authorList>
            <person name="Imhoff J.F."/>
            <person name="Rahn T."/>
            <person name="Kunzel S."/>
            <person name="Keller A."/>
            <person name="Neulinger S.C."/>
        </authorList>
    </citation>
    <scope>NUCLEOTIDE SEQUENCE [LARGE SCALE GENOMIC DNA]</scope>
    <source>
        <strain evidence="3 4">DSM 25653</strain>
    </source>
</reference>
<comment type="caution">
    <text evidence="3">The sequence shown here is derived from an EMBL/GenBank/DDBJ whole genome shotgun (WGS) entry which is preliminary data.</text>
</comment>